<dbReference type="InterPro" id="IPR018162">
    <property type="entry name" value="Ala-tRNA-ligase_IIc_anticod-bd"/>
</dbReference>
<dbReference type="Gene3D" id="3.30.930.10">
    <property type="entry name" value="Bira Bifunctional Protein, Domain 2"/>
    <property type="match status" value="1"/>
</dbReference>
<dbReference type="CDD" id="cd00673">
    <property type="entry name" value="AlaRS_core"/>
    <property type="match status" value="1"/>
</dbReference>
<gene>
    <name evidence="12" type="ORF">CO057_00950</name>
</gene>
<evidence type="ECO:0000256" key="1">
    <source>
        <dbReference type="ARBA" id="ARBA00008226"/>
    </source>
</evidence>
<dbReference type="SMART" id="SM00863">
    <property type="entry name" value="tRNA_SAD"/>
    <property type="match status" value="1"/>
</dbReference>
<evidence type="ECO:0000313" key="12">
    <source>
        <dbReference type="EMBL" id="PJC24785.1"/>
    </source>
</evidence>
<dbReference type="SUPFAM" id="SSF55681">
    <property type="entry name" value="Class II aaRS and biotin synthetases"/>
    <property type="match status" value="1"/>
</dbReference>
<dbReference type="FunFam" id="3.30.980.10:FF:000004">
    <property type="entry name" value="Alanine--tRNA ligase, cytoplasmic"/>
    <property type="match status" value="1"/>
</dbReference>
<dbReference type="PANTHER" id="PTHR11777:SF9">
    <property type="entry name" value="ALANINE--TRNA LIGASE, CYTOPLASMIC"/>
    <property type="match status" value="1"/>
</dbReference>
<evidence type="ECO:0000256" key="3">
    <source>
        <dbReference type="ARBA" id="ARBA00022555"/>
    </source>
</evidence>
<keyword evidence="7" id="KW-0694">RNA-binding</keyword>
<dbReference type="InterPro" id="IPR018165">
    <property type="entry name" value="Ala-tRNA-synth_IIc_core"/>
</dbReference>
<evidence type="ECO:0000256" key="2">
    <source>
        <dbReference type="ARBA" id="ARBA00013168"/>
    </source>
</evidence>
<keyword evidence="10" id="KW-0175">Coiled coil</keyword>
<evidence type="ECO:0000256" key="6">
    <source>
        <dbReference type="ARBA" id="ARBA00022840"/>
    </source>
</evidence>
<dbReference type="Pfam" id="PF01411">
    <property type="entry name" value="tRNA-synt_2c"/>
    <property type="match status" value="1"/>
</dbReference>
<evidence type="ECO:0000256" key="5">
    <source>
        <dbReference type="ARBA" id="ARBA00022741"/>
    </source>
</evidence>
<dbReference type="InterPro" id="IPR045864">
    <property type="entry name" value="aa-tRNA-synth_II/BPL/LPL"/>
</dbReference>
<dbReference type="Pfam" id="PF07973">
    <property type="entry name" value="tRNA_SAD"/>
    <property type="match status" value="1"/>
</dbReference>
<dbReference type="InterPro" id="IPR012947">
    <property type="entry name" value="tRNA_SAD"/>
</dbReference>
<evidence type="ECO:0000256" key="9">
    <source>
        <dbReference type="ARBA" id="ARBA00023146"/>
    </source>
</evidence>
<evidence type="ECO:0000256" key="8">
    <source>
        <dbReference type="ARBA" id="ARBA00022917"/>
    </source>
</evidence>
<dbReference type="PANTHER" id="PTHR11777">
    <property type="entry name" value="ALANYL-TRNA SYNTHETASE"/>
    <property type="match status" value="1"/>
</dbReference>
<keyword evidence="3" id="KW-0820">tRNA-binding</keyword>
<dbReference type="InterPro" id="IPR018163">
    <property type="entry name" value="Thr/Ala-tRNA-synth_IIc_edit"/>
</dbReference>
<organism evidence="12 13">
    <name type="scientific">Candidatus Uhrbacteria bacterium CG_4_9_14_0_2_um_filter_41_50</name>
    <dbReference type="NCBI Taxonomy" id="1975031"/>
    <lineage>
        <taxon>Bacteria</taxon>
        <taxon>Candidatus Uhriibacteriota</taxon>
    </lineage>
</organism>
<sequence length="607" mass="68291">MTANELRQKYLDFFKSKGHAIIPSASLVPENDPSVLFTTAGMHPLVPYLLGQKHPSGTRLVDYQKCIRTGDIDEVGDNTHLTFFEMLGNWSLGDYFKDESIQMSFDFLTSELGIPLSKLAFSVFEGDDSSPFDQESFDKWIALGVTEDRIAKLGKDDNWWPAGGKHPGPQGPDTEIFYWTPHHKGAGQAGDEEPPKVFDPSDKRWVEIWNNVFMQFNKTDGGVLSELAQQNVDTGMGLERTLAALNGKASVYDTDLFVPILKAIPEGDEKSRRIIADHIRTAVMMIADGVIPANKDQGYILRRLIRRAVRQMLKLSSDKKDFKSVAESAIRTLEDAYPMLKEKRDQILEELKKEQDKFQDTVKKGLRQLDKLVRIGKNEYVPDGAKFPIFNRVDAKAAFDIYQTYGFPLEMIEEELAQRALVVDKDEFKSEFDEYMRKHQDLSRTASAGKFKGGLADNGEETTKLHTATHLMLAGLRKYLGEGVHQAGSNITAERSRFDFTWDEKVSREILDKVEAYVNEAIEKGAEMKLDVMPKEKAQAEGVEGSFWEKYPAEVNVFTVVGDNGTVYSKELCGGPHVKTTKGMGKFKIIKEESSSAGVRRIKAILE</sequence>
<feature type="domain" description="Alanyl-transfer RNA synthetases family profile" evidence="11">
    <location>
        <begin position="1"/>
        <end position="607"/>
    </location>
</feature>
<keyword evidence="6" id="KW-0067">ATP-binding</keyword>
<dbReference type="SUPFAM" id="SSF55186">
    <property type="entry name" value="ThrRS/AlaRS common domain"/>
    <property type="match status" value="1"/>
</dbReference>
<evidence type="ECO:0000256" key="7">
    <source>
        <dbReference type="ARBA" id="ARBA00022884"/>
    </source>
</evidence>
<evidence type="ECO:0000313" key="13">
    <source>
        <dbReference type="Proteomes" id="UP000230251"/>
    </source>
</evidence>
<dbReference type="PROSITE" id="PS50860">
    <property type="entry name" value="AA_TRNA_LIGASE_II_ALA"/>
    <property type="match status" value="1"/>
</dbReference>
<proteinExistence type="inferred from homology"/>
<dbReference type="NCBIfam" id="NF002436">
    <property type="entry name" value="PRK01584.1"/>
    <property type="match status" value="1"/>
</dbReference>
<keyword evidence="4 12" id="KW-0436">Ligase</keyword>
<dbReference type="Gene3D" id="3.30.980.10">
    <property type="entry name" value="Threonyl-trna Synthetase, Chain A, domain 2"/>
    <property type="match status" value="1"/>
</dbReference>
<keyword evidence="8" id="KW-0648">Protein biosynthesis</keyword>
<feature type="coiled-coil region" evidence="10">
    <location>
        <begin position="330"/>
        <end position="368"/>
    </location>
</feature>
<dbReference type="AlphaFoldDB" id="A0A2M8EPV7"/>
<evidence type="ECO:0000259" key="11">
    <source>
        <dbReference type="PROSITE" id="PS50860"/>
    </source>
</evidence>
<dbReference type="GO" id="GO:0006419">
    <property type="term" value="P:alanyl-tRNA aminoacylation"/>
    <property type="evidence" value="ECO:0007669"/>
    <property type="project" value="InterPro"/>
</dbReference>
<protein>
    <recommendedName>
        <fullName evidence="2">alanine--tRNA ligase</fullName>
        <ecNumber evidence="2">6.1.1.7</ecNumber>
    </recommendedName>
</protein>
<evidence type="ECO:0000256" key="10">
    <source>
        <dbReference type="SAM" id="Coils"/>
    </source>
</evidence>
<dbReference type="EMBL" id="PFSI01000018">
    <property type="protein sequence ID" value="PJC24785.1"/>
    <property type="molecule type" value="Genomic_DNA"/>
</dbReference>
<dbReference type="InterPro" id="IPR018164">
    <property type="entry name" value="Ala-tRNA-synth_IIc_N"/>
</dbReference>
<dbReference type="InterPro" id="IPR050058">
    <property type="entry name" value="Ala-tRNA_ligase"/>
</dbReference>
<dbReference type="GO" id="GO:0005524">
    <property type="term" value="F:ATP binding"/>
    <property type="evidence" value="ECO:0007669"/>
    <property type="project" value="UniProtKB-KW"/>
</dbReference>
<dbReference type="GO" id="GO:0002161">
    <property type="term" value="F:aminoacyl-tRNA deacylase activity"/>
    <property type="evidence" value="ECO:0007669"/>
    <property type="project" value="TreeGrafter"/>
</dbReference>
<dbReference type="GO" id="GO:0000049">
    <property type="term" value="F:tRNA binding"/>
    <property type="evidence" value="ECO:0007669"/>
    <property type="project" value="UniProtKB-KW"/>
</dbReference>
<dbReference type="EC" id="6.1.1.7" evidence="2"/>
<dbReference type="GO" id="GO:0005737">
    <property type="term" value="C:cytoplasm"/>
    <property type="evidence" value="ECO:0007669"/>
    <property type="project" value="InterPro"/>
</dbReference>
<keyword evidence="9" id="KW-0030">Aminoacyl-tRNA synthetase</keyword>
<dbReference type="InterPro" id="IPR002318">
    <property type="entry name" value="Ala-tRNA-lgiase_IIc"/>
</dbReference>
<evidence type="ECO:0000256" key="4">
    <source>
        <dbReference type="ARBA" id="ARBA00022598"/>
    </source>
</evidence>
<dbReference type="SUPFAM" id="SSF101353">
    <property type="entry name" value="Putative anticodon-binding domain of alanyl-tRNA synthetase (AlaRS)"/>
    <property type="match status" value="1"/>
</dbReference>
<dbReference type="PRINTS" id="PR00980">
    <property type="entry name" value="TRNASYNTHALA"/>
</dbReference>
<name>A0A2M8EPV7_9BACT</name>
<reference evidence="13" key="1">
    <citation type="submission" date="2017-09" db="EMBL/GenBank/DDBJ databases">
        <title>Depth-based differentiation of microbial function through sediment-hosted aquifers and enrichment of novel symbionts in the deep terrestrial subsurface.</title>
        <authorList>
            <person name="Probst A.J."/>
            <person name="Ladd B."/>
            <person name="Jarett J.K."/>
            <person name="Geller-Mcgrath D.E."/>
            <person name="Sieber C.M.K."/>
            <person name="Emerson J.B."/>
            <person name="Anantharaman K."/>
            <person name="Thomas B.C."/>
            <person name="Malmstrom R."/>
            <person name="Stieglmeier M."/>
            <person name="Klingl A."/>
            <person name="Woyke T."/>
            <person name="Ryan C.M."/>
            <person name="Banfield J.F."/>
        </authorList>
    </citation>
    <scope>NUCLEOTIDE SEQUENCE [LARGE SCALE GENOMIC DNA]</scope>
</reference>
<dbReference type="GO" id="GO:0004813">
    <property type="term" value="F:alanine-tRNA ligase activity"/>
    <property type="evidence" value="ECO:0007669"/>
    <property type="project" value="UniProtKB-EC"/>
</dbReference>
<comment type="caution">
    <text evidence="12">The sequence shown here is derived from an EMBL/GenBank/DDBJ whole genome shotgun (WGS) entry which is preliminary data.</text>
</comment>
<keyword evidence="5" id="KW-0547">Nucleotide-binding</keyword>
<dbReference type="Gene3D" id="3.30.54.20">
    <property type="match status" value="1"/>
</dbReference>
<comment type="similarity">
    <text evidence="1">Belongs to the class-II aminoacyl-tRNA synthetase family.</text>
</comment>
<accession>A0A2M8EPV7</accession>
<dbReference type="Proteomes" id="UP000230251">
    <property type="component" value="Unassembled WGS sequence"/>
</dbReference>